<dbReference type="InterPro" id="IPR012337">
    <property type="entry name" value="RNaseH-like_sf"/>
</dbReference>
<dbReference type="InterPro" id="IPR036397">
    <property type="entry name" value="RNaseH_sf"/>
</dbReference>
<gene>
    <name evidence="2" type="ORF">TCM_018827</name>
</gene>
<dbReference type="AlphaFoldDB" id="A0A061EN34"/>
<accession>A0A061EN34</accession>
<dbReference type="InterPro" id="IPR044730">
    <property type="entry name" value="RNase_H-like_dom_plant"/>
</dbReference>
<dbReference type="InterPro" id="IPR026960">
    <property type="entry name" value="RVT-Znf"/>
</dbReference>
<dbReference type="Gramene" id="EOY03714">
    <property type="protein sequence ID" value="EOY03714"/>
    <property type="gene ID" value="TCM_018827"/>
</dbReference>
<protein>
    <recommendedName>
        <fullName evidence="1">RNase H type-1 domain-containing protein</fullName>
    </recommendedName>
</protein>
<dbReference type="Pfam" id="PF13966">
    <property type="entry name" value="zf-RVT"/>
    <property type="match status" value="1"/>
</dbReference>
<dbReference type="EMBL" id="CM001882">
    <property type="protein sequence ID" value="EOY03714.1"/>
    <property type="molecule type" value="Genomic_DNA"/>
</dbReference>
<dbReference type="HOGENOM" id="CLU_000680_21_2_1"/>
<evidence type="ECO:0000313" key="3">
    <source>
        <dbReference type="Proteomes" id="UP000026915"/>
    </source>
</evidence>
<sequence>MGVITRLISERDGPGVLKERFSRIFTLGTNKEGCVCEFGNWSGDNWEWHVDLRRQPFGWEENQWEHFRNTVEECCLCKDMKDTLVWKCTASGQYSVKSYCKEVLQPNINVEDPWKEIWSGLVPFRIEVFVWQLLCERVAVKHELTRRGMITNDLAKCVEVKWVAPNDVGLFFKLWNNSSVKQGELKIWKMGFYTIAWSTWLQRNEMVFRGKGWDGNQVYEVSKLRVAIWAKTRWPCEYGTVLDTYRNPTLGVVIRKLRKGRTVDELRKSNLEEMKFNVDGVAQGCPGDAGIGGVMHDDKGQIKVLFSKSIGIGDSNLAEVKAIREAFLIFSASRWAIFHSLVIESDSQNVVK</sequence>
<dbReference type="SUPFAM" id="SSF53098">
    <property type="entry name" value="Ribonuclease H-like"/>
    <property type="match status" value="1"/>
</dbReference>
<dbReference type="InterPro" id="IPR002156">
    <property type="entry name" value="RNaseH_domain"/>
</dbReference>
<dbReference type="Pfam" id="PF13456">
    <property type="entry name" value="RVT_3"/>
    <property type="match status" value="1"/>
</dbReference>
<dbReference type="Gene3D" id="3.30.420.10">
    <property type="entry name" value="Ribonuclease H-like superfamily/Ribonuclease H"/>
    <property type="match status" value="1"/>
</dbReference>
<organism evidence="2 3">
    <name type="scientific">Theobroma cacao</name>
    <name type="common">Cacao</name>
    <name type="synonym">Cocoa</name>
    <dbReference type="NCBI Taxonomy" id="3641"/>
    <lineage>
        <taxon>Eukaryota</taxon>
        <taxon>Viridiplantae</taxon>
        <taxon>Streptophyta</taxon>
        <taxon>Embryophyta</taxon>
        <taxon>Tracheophyta</taxon>
        <taxon>Spermatophyta</taxon>
        <taxon>Magnoliopsida</taxon>
        <taxon>eudicotyledons</taxon>
        <taxon>Gunneridae</taxon>
        <taxon>Pentapetalae</taxon>
        <taxon>rosids</taxon>
        <taxon>malvids</taxon>
        <taxon>Malvales</taxon>
        <taxon>Malvaceae</taxon>
        <taxon>Byttnerioideae</taxon>
        <taxon>Theobroma</taxon>
    </lineage>
</organism>
<evidence type="ECO:0000313" key="2">
    <source>
        <dbReference type="EMBL" id="EOY03714.1"/>
    </source>
</evidence>
<dbReference type="PROSITE" id="PS50879">
    <property type="entry name" value="RNASE_H_1"/>
    <property type="match status" value="1"/>
</dbReference>
<dbReference type="PANTHER" id="PTHR36617">
    <property type="entry name" value="PROTEIN, PUTATIVE-RELATED"/>
    <property type="match status" value="1"/>
</dbReference>
<dbReference type="CDD" id="cd06222">
    <property type="entry name" value="RNase_H_like"/>
    <property type="match status" value="1"/>
</dbReference>
<proteinExistence type="predicted"/>
<dbReference type="eggNOG" id="KOG1075">
    <property type="taxonomic scope" value="Eukaryota"/>
</dbReference>
<reference evidence="2 3" key="1">
    <citation type="journal article" date="2013" name="Genome Biol.">
        <title>The genome sequence of the most widely cultivated cacao type and its use to identify candidate genes regulating pod color.</title>
        <authorList>
            <person name="Motamayor J.C."/>
            <person name="Mockaitis K."/>
            <person name="Schmutz J."/>
            <person name="Haiminen N."/>
            <person name="Iii D.L."/>
            <person name="Cornejo O."/>
            <person name="Findley S.D."/>
            <person name="Zheng P."/>
            <person name="Utro F."/>
            <person name="Royaert S."/>
            <person name="Saski C."/>
            <person name="Jenkins J."/>
            <person name="Podicheti R."/>
            <person name="Zhao M."/>
            <person name="Scheffler B.E."/>
            <person name="Stack J.C."/>
            <person name="Feltus F.A."/>
            <person name="Mustiga G.M."/>
            <person name="Amores F."/>
            <person name="Phillips W."/>
            <person name="Marelli J.P."/>
            <person name="May G.D."/>
            <person name="Shapiro H."/>
            <person name="Ma J."/>
            <person name="Bustamante C.D."/>
            <person name="Schnell R.J."/>
            <person name="Main D."/>
            <person name="Gilbert D."/>
            <person name="Parida L."/>
            <person name="Kuhn D.N."/>
        </authorList>
    </citation>
    <scope>NUCLEOTIDE SEQUENCE [LARGE SCALE GENOMIC DNA]</scope>
    <source>
        <strain evidence="3">cv. Matina 1-6</strain>
    </source>
</reference>
<dbReference type="PANTHER" id="PTHR36617:SF5">
    <property type="entry name" value="OS05G0421675 PROTEIN"/>
    <property type="match status" value="1"/>
</dbReference>
<keyword evidence="3" id="KW-1185">Reference proteome</keyword>
<evidence type="ECO:0000259" key="1">
    <source>
        <dbReference type="PROSITE" id="PS50879"/>
    </source>
</evidence>
<feature type="domain" description="RNase H type-1" evidence="1">
    <location>
        <begin position="270"/>
        <end position="352"/>
    </location>
</feature>
<dbReference type="Proteomes" id="UP000026915">
    <property type="component" value="Chromosome 4"/>
</dbReference>
<name>A0A061EN34_THECC</name>
<dbReference type="GO" id="GO:0004523">
    <property type="term" value="F:RNA-DNA hybrid ribonuclease activity"/>
    <property type="evidence" value="ECO:0007669"/>
    <property type="project" value="InterPro"/>
</dbReference>
<dbReference type="InParanoid" id="A0A061EN34"/>
<dbReference type="GO" id="GO:0003676">
    <property type="term" value="F:nucleic acid binding"/>
    <property type="evidence" value="ECO:0007669"/>
    <property type="project" value="InterPro"/>
</dbReference>